<dbReference type="Proteomes" id="UP001245285">
    <property type="component" value="Unassembled WGS sequence"/>
</dbReference>
<proteinExistence type="predicted"/>
<dbReference type="InterPro" id="IPR036514">
    <property type="entry name" value="SGNH_hydro_sf"/>
</dbReference>
<keyword evidence="2" id="KW-1185">Reference proteome</keyword>
<gene>
    <name evidence="1" type="ORF">RM545_14370</name>
</gene>
<comment type="caution">
    <text evidence="1">The sequence shown here is derived from an EMBL/GenBank/DDBJ whole genome shotgun (WGS) entry which is preliminary data.</text>
</comment>
<organism evidence="1 2">
    <name type="scientific">Autumnicola lenta</name>
    <dbReference type="NCBI Taxonomy" id="3075593"/>
    <lineage>
        <taxon>Bacteria</taxon>
        <taxon>Pseudomonadati</taxon>
        <taxon>Bacteroidota</taxon>
        <taxon>Flavobacteriia</taxon>
        <taxon>Flavobacteriales</taxon>
        <taxon>Flavobacteriaceae</taxon>
        <taxon>Autumnicola</taxon>
    </lineage>
</organism>
<sequence length="524" mass="55116">MKNYFRYIAVLALGIVSCEPEFEDPIDEEGFYNNGEADFSNYVALGNSLTAGYANNALYISGQENSYPNILAQQFAVVQDTEGFRQPLVNDNTGGLVLGGQTIPGFDTRLVLSFDADGSNPSPQNYRGAQPITDVSTKLEGSFNNMGVPGAKSYQLAFPGYGDLSGLTTQPVTANPYFVRFASSPQTTVVQDALAQEPTFFSLWIGNNDVLGFAASGGVGVDQTGTFAGANPMEYFGTYGPNDITDPNAFAAVYGQMVQALSASTSGGVLINIPDVASVPYFTTVPVNAIPLDSQTATALNAQFAAYNDQILPGLMGLGLLSAEEVQARRITFTEGQNFVTLTDESLIDISQIIQGAPFNLDAQTAGLLGQLRQATVGDLIPLTSSGFLGTTVGGDPMMVNGVSVPLGDQHVLTTSEQEMIATATQRYNETIAALAEANGLGLVDANATLTRLASEGISFDAGTVTADFVTGGAFSLDGIHLTPRGYAIIANGIIDEINETYNSEVPKVNIGNYGTVTLSNDIQ</sequence>
<dbReference type="Gene3D" id="3.40.50.1110">
    <property type="entry name" value="SGNH hydrolase"/>
    <property type="match status" value="2"/>
</dbReference>
<evidence type="ECO:0000313" key="2">
    <source>
        <dbReference type="Proteomes" id="UP001245285"/>
    </source>
</evidence>
<evidence type="ECO:0000313" key="1">
    <source>
        <dbReference type="EMBL" id="MDT0647881.1"/>
    </source>
</evidence>
<dbReference type="RefSeq" id="WP_311495981.1">
    <property type="nucleotide sequence ID" value="NZ_JAVRHO010000023.1"/>
</dbReference>
<protein>
    <submittedName>
        <fullName evidence="1">G-D-S-L family lipolytic protein</fullName>
    </submittedName>
</protein>
<reference evidence="1 2" key="1">
    <citation type="submission" date="2023-09" db="EMBL/GenBank/DDBJ databases">
        <authorList>
            <person name="Rey-Velasco X."/>
        </authorList>
    </citation>
    <scope>NUCLEOTIDE SEQUENCE [LARGE SCALE GENOMIC DNA]</scope>
    <source>
        <strain evidence="1 2">F260</strain>
    </source>
</reference>
<accession>A0ABU3CNL5</accession>
<dbReference type="EMBL" id="JAVRHO010000023">
    <property type="protein sequence ID" value="MDT0647881.1"/>
    <property type="molecule type" value="Genomic_DNA"/>
</dbReference>
<dbReference type="PROSITE" id="PS51257">
    <property type="entry name" value="PROKAR_LIPOPROTEIN"/>
    <property type="match status" value="1"/>
</dbReference>
<name>A0ABU3CNL5_9FLAO</name>
<dbReference type="SUPFAM" id="SSF52266">
    <property type="entry name" value="SGNH hydrolase"/>
    <property type="match status" value="2"/>
</dbReference>